<sequence length="157" mass="18382">MAPTKHNDIQVVSIMCHILNRTPGERYQNLIYCVPPKLLQRMFEKYEHKWLDDKKKPQDFRTLLNHKKFLSYLDKDRLQSHRFLSNSSSAINMSYIFRFVCSHVFPVRVCINFGMLFFNNVALCSHTLCLPLVAFCSGRGEKTPLCPRLKKRGVPFA</sequence>
<name>A0ABU6UA50_9FABA</name>
<evidence type="ECO:0000313" key="1">
    <source>
        <dbReference type="EMBL" id="MED6157739.1"/>
    </source>
</evidence>
<dbReference type="Proteomes" id="UP001341840">
    <property type="component" value="Unassembled WGS sequence"/>
</dbReference>
<dbReference type="EMBL" id="JASCZI010120926">
    <property type="protein sequence ID" value="MED6157739.1"/>
    <property type="molecule type" value="Genomic_DNA"/>
</dbReference>
<comment type="caution">
    <text evidence="1">The sequence shown here is derived from an EMBL/GenBank/DDBJ whole genome shotgun (WGS) entry which is preliminary data.</text>
</comment>
<protein>
    <submittedName>
        <fullName evidence="1">Uncharacterized protein</fullName>
    </submittedName>
</protein>
<keyword evidence="2" id="KW-1185">Reference proteome</keyword>
<reference evidence="1 2" key="1">
    <citation type="journal article" date="2023" name="Plants (Basel)">
        <title>Bridging the Gap: Combining Genomics and Transcriptomics Approaches to Understand Stylosanthes scabra, an Orphan Legume from the Brazilian Caatinga.</title>
        <authorList>
            <person name="Ferreira-Neto J.R.C."/>
            <person name="da Silva M.D."/>
            <person name="Binneck E."/>
            <person name="de Melo N.F."/>
            <person name="da Silva R.H."/>
            <person name="de Melo A.L.T.M."/>
            <person name="Pandolfi V."/>
            <person name="Bustamante F.O."/>
            <person name="Brasileiro-Vidal A.C."/>
            <person name="Benko-Iseppon A.M."/>
        </authorList>
    </citation>
    <scope>NUCLEOTIDE SEQUENCE [LARGE SCALE GENOMIC DNA]</scope>
    <source>
        <tissue evidence="1">Leaves</tissue>
    </source>
</reference>
<proteinExistence type="predicted"/>
<evidence type="ECO:0000313" key="2">
    <source>
        <dbReference type="Proteomes" id="UP001341840"/>
    </source>
</evidence>
<gene>
    <name evidence="1" type="ORF">PIB30_026135</name>
</gene>
<accession>A0ABU6UA50</accession>
<organism evidence="1 2">
    <name type="scientific">Stylosanthes scabra</name>
    <dbReference type="NCBI Taxonomy" id="79078"/>
    <lineage>
        <taxon>Eukaryota</taxon>
        <taxon>Viridiplantae</taxon>
        <taxon>Streptophyta</taxon>
        <taxon>Embryophyta</taxon>
        <taxon>Tracheophyta</taxon>
        <taxon>Spermatophyta</taxon>
        <taxon>Magnoliopsida</taxon>
        <taxon>eudicotyledons</taxon>
        <taxon>Gunneridae</taxon>
        <taxon>Pentapetalae</taxon>
        <taxon>rosids</taxon>
        <taxon>fabids</taxon>
        <taxon>Fabales</taxon>
        <taxon>Fabaceae</taxon>
        <taxon>Papilionoideae</taxon>
        <taxon>50 kb inversion clade</taxon>
        <taxon>dalbergioids sensu lato</taxon>
        <taxon>Dalbergieae</taxon>
        <taxon>Pterocarpus clade</taxon>
        <taxon>Stylosanthes</taxon>
    </lineage>
</organism>